<dbReference type="HOGENOM" id="CLU_1687058_0_0_1"/>
<comment type="caution">
    <text evidence="9">The sequence shown here is derived from an EMBL/GenBank/DDBJ whole genome shotgun (WGS) entry which is preliminary data.</text>
</comment>
<dbReference type="InterPro" id="IPR018625">
    <property type="entry name" value="Pet100"/>
</dbReference>
<dbReference type="GO" id="GO:0005743">
    <property type="term" value="C:mitochondrial inner membrane"/>
    <property type="evidence" value="ECO:0007669"/>
    <property type="project" value="TreeGrafter"/>
</dbReference>
<evidence type="ECO:0000256" key="6">
    <source>
        <dbReference type="ARBA" id="ARBA00023128"/>
    </source>
</evidence>
<accession>E9F0H5</accession>
<keyword evidence="3" id="KW-0812">Transmembrane</keyword>
<evidence type="ECO:0000256" key="5">
    <source>
        <dbReference type="ARBA" id="ARBA00022989"/>
    </source>
</evidence>
<proteinExistence type="inferred from homology"/>
<protein>
    <submittedName>
        <fullName evidence="9">Mitochondrial cytochrome c oxidase assembly factor</fullName>
    </submittedName>
</protein>
<keyword evidence="6" id="KW-0496">Mitochondrion</keyword>
<evidence type="ECO:0000256" key="4">
    <source>
        <dbReference type="ARBA" id="ARBA00022946"/>
    </source>
</evidence>
<sequence>MGANVIAIAGGAWSALYGVRRVDWYYYLAFHPLQSPSWTYNFTINPRNIGPILNIQPHTRLITMGGLNLEVFKFGMYVMFPIGIMYYFGTNLDDRFSVPNFWPRPEECNKLPRDRDEVKAEYERIVARQRFRQAQLQEEQRQRALLQGNRNNGSDS</sequence>
<evidence type="ECO:0000313" key="9">
    <source>
        <dbReference type="EMBL" id="EFY98635.1"/>
    </source>
</evidence>
<name>E9F0H5_METRA</name>
<keyword evidence="10" id="KW-1185">Reference proteome</keyword>
<dbReference type="PANTHER" id="PTHR33968">
    <property type="entry name" value="PROTEIN PET100 HOMOLOG, MITOCHONDRIAL"/>
    <property type="match status" value="1"/>
</dbReference>
<dbReference type="GeneID" id="19260060"/>
<dbReference type="Pfam" id="PF09803">
    <property type="entry name" value="Pet100"/>
    <property type="match status" value="1"/>
</dbReference>
<keyword evidence="7" id="KW-0472">Membrane</keyword>
<comment type="similarity">
    <text evidence="8">Belongs to the PET100 family.</text>
</comment>
<reference evidence="9 10" key="2">
    <citation type="journal article" date="2014" name="Proc. Natl. Acad. Sci. U.S.A.">
        <title>Trajectory and genomic determinants of fungal-pathogen speciation and host adaptation.</title>
        <authorList>
            <person name="Hu X."/>
            <person name="Xiao G."/>
            <person name="Zheng P."/>
            <person name="Shang Y."/>
            <person name="Su Y."/>
            <person name="Zhang X."/>
            <person name="Liu X."/>
            <person name="Zhan S."/>
            <person name="St Leger R.J."/>
            <person name="Wang C."/>
        </authorList>
    </citation>
    <scope>GENOME REANNOTATION</scope>
    <source>
        <strain evidence="10">ARSEF 23 / ATCC MYA-3075</strain>
    </source>
</reference>
<evidence type="ECO:0000256" key="2">
    <source>
        <dbReference type="ARBA" id="ARBA00004325"/>
    </source>
</evidence>
<dbReference type="PANTHER" id="PTHR33968:SF1">
    <property type="entry name" value="PROTEIN PET100 HOMOLOG, MITOCHONDRIAL"/>
    <property type="match status" value="1"/>
</dbReference>
<evidence type="ECO:0000256" key="8">
    <source>
        <dbReference type="ARBA" id="ARBA00038077"/>
    </source>
</evidence>
<gene>
    <name evidence="9" type="ORF">MAA_05774</name>
</gene>
<dbReference type="GO" id="GO:0051082">
    <property type="term" value="F:unfolded protein binding"/>
    <property type="evidence" value="ECO:0007669"/>
    <property type="project" value="TreeGrafter"/>
</dbReference>
<dbReference type="EMBL" id="ADNJ02000002">
    <property type="protein sequence ID" value="EFY98635.1"/>
    <property type="molecule type" value="Genomic_DNA"/>
</dbReference>
<evidence type="ECO:0000313" key="10">
    <source>
        <dbReference type="Proteomes" id="UP000002498"/>
    </source>
</evidence>
<reference evidence="9 10" key="1">
    <citation type="journal article" date="2011" name="PLoS Genet.">
        <title>Genome sequencing and comparative transcriptomics of the model entomopathogenic fungi Metarhizium anisopliae and M. acridum.</title>
        <authorList>
            <person name="Gao Q."/>
            <person name="Jin K."/>
            <person name="Ying S.H."/>
            <person name="Zhang Y."/>
            <person name="Xiao G."/>
            <person name="Shang Y."/>
            <person name="Duan Z."/>
            <person name="Hu X."/>
            <person name="Xie X.Q."/>
            <person name="Zhou G."/>
            <person name="Peng G."/>
            <person name="Luo Z."/>
            <person name="Huang W."/>
            <person name="Wang B."/>
            <person name="Fang W."/>
            <person name="Wang S."/>
            <person name="Zhong Y."/>
            <person name="Ma L.J."/>
            <person name="St Leger R.J."/>
            <person name="Zhao G.P."/>
            <person name="Pei Y."/>
            <person name="Feng M.G."/>
            <person name="Xia Y."/>
            <person name="Wang C."/>
        </authorList>
    </citation>
    <scope>NUCLEOTIDE SEQUENCE [LARGE SCALE GENOMIC DNA]</scope>
    <source>
        <strain evidence="10">ARSEF 23 / ATCC MYA-3075</strain>
    </source>
</reference>
<dbReference type="OrthoDB" id="18175at2759"/>
<evidence type="ECO:0000256" key="3">
    <source>
        <dbReference type="ARBA" id="ARBA00022692"/>
    </source>
</evidence>
<evidence type="ECO:0000256" key="1">
    <source>
        <dbReference type="ARBA" id="ARBA00004167"/>
    </source>
</evidence>
<evidence type="ECO:0000256" key="7">
    <source>
        <dbReference type="ARBA" id="ARBA00023136"/>
    </source>
</evidence>
<dbReference type="KEGG" id="maj:MAA_05774"/>
<dbReference type="Proteomes" id="UP000002498">
    <property type="component" value="Unassembled WGS sequence"/>
</dbReference>
<dbReference type="AlphaFoldDB" id="E9F0H5"/>
<dbReference type="RefSeq" id="XP_007821963.1">
    <property type="nucleotide sequence ID" value="XM_007823772.1"/>
</dbReference>
<keyword evidence="4" id="KW-0809">Transit peptide</keyword>
<dbReference type="GO" id="GO:0033617">
    <property type="term" value="P:mitochondrial respiratory chain complex IV assembly"/>
    <property type="evidence" value="ECO:0007669"/>
    <property type="project" value="InterPro"/>
</dbReference>
<organism evidence="9 10">
    <name type="scientific">Metarhizium robertsii (strain ARSEF 23 / ATCC MYA-3075)</name>
    <name type="common">Metarhizium anisopliae (strain ARSEF 23)</name>
    <dbReference type="NCBI Taxonomy" id="655844"/>
    <lineage>
        <taxon>Eukaryota</taxon>
        <taxon>Fungi</taxon>
        <taxon>Dikarya</taxon>
        <taxon>Ascomycota</taxon>
        <taxon>Pezizomycotina</taxon>
        <taxon>Sordariomycetes</taxon>
        <taxon>Hypocreomycetidae</taxon>
        <taxon>Hypocreales</taxon>
        <taxon>Clavicipitaceae</taxon>
        <taxon>Metarhizium</taxon>
    </lineage>
</organism>
<comment type="subcellular location">
    <subcellularLocation>
        <location evidence="1">Membrane</location>
        <topology evidence="1">Single-pass membrane protein</topology>
    </subcellularLocation>
    <subcellularLocation>
        <location evidence="2">Mitochondrion membrane</location>
    </subcellularLocation>
</comment>
<keyword evidence="5" id="KW-1133">Transmembrane helix</keyword>